<accession>B1HMA3</accession>
<sequence length="52" mass="6209">MVLEQRIHSFFEILEKALECLPEEHQLLTHSDQGGHYQMKKYRHTLQSRGSK</sequence>
<proteinExistence type="predicted"/>
<evidence type="ECO:0000313" key="2">
    <source>
        <dbReference type="Proteomes" id="UP000002164"/>
    </source>
</evidence>
<dbReference type="EMBL" id="CP000817">
    <property type="protein sequence ID" value="ACA38675.1"/>
    <property type="molecule type" value="Genomic_DNA"/>
</dbReference>
<dbReference type="Proteomes" id="UP000002164">
    <property type="component" value="Chromosome"/>
</dbReference>
<dbReference type="HOGENOM" id="CLU_3081498_0_0_9"/>
<name>B1HMA3_LYSSC</name>
<dbReference type="EnsemblBacteria" id="ACA38675">
    <property type="protein sequence ID" value="ACA38675"/>
    <property type="gene ID" value="Bsph_1063"/>
</dbReference>
<reference evidence="1 2" key="1">
    <citation type="journal article" date="2008" name="J. Bacteriol.">
        <title>Complete genome sequence of the mosquitocidal bacterium Bacillus sphaericus C3-41 and comparison with those of closely related Bacillus species.</title>
        <authorList>
            <person name="Hu X."/>
            <person name="Fan W."/>
            <person name="Han B."/>
            <person name="Liu H."/>
            <person name="Zheng D."/>
            <person name="Li Q."/>
            <person name="Dong W."/>
            <person name="Yan J."/>
            <person name="Gao M."/>
            <person name="Berry C."/>
            <person name="Yuan Z."/>
        </authorList>
    </citation>
    <scope>NUCLEOTIDE SEQUENCE [LARGE SCALE GENOMIC DNA]</scope>
    <source>
        <strain evidence="1 2">C3-41</strain>
    </source>
</reference>
<gene>
    <name evidence="1" type="ordered locus">Bsph_1063</name>
</gene>
<evidence type="ECO:0000313" key="1">
    <source>
        <dbReference type="EMBL" id="ACA38675.1"/>
    </source>
</evidence>
<protein>
    <submittedName>
        <fullName evidence="1">Transposase</fullName>
    </submittedName>
</protein>
<organism evidence="1 2">
    <name type="scientific">Lysinibacillus sphaericus (strain C3-41)</name>
    <dbReference type="NCBI Taxonomy" id="444177"/>
    <lineage>
        <taxon>Bacteria</taxon>
        <taxon>Bacillati</taxon>
        <taxon>Bacillota</taxon>
        <taxon>Bacilli</taxon>
        <taxon>Bacillales</taxon>
        <taxon>Bacillaceae</taxon>
        <taxon>Lysinibacillus</taxon>
    </lineage>
</organism>
<dbReference type="KEGG" id="lsp:Bsph_1063"/>
<dbReference type="AlphaFoldDB" id="B1HMA3"/>